<dbReference type="RefSeq" id="XP_030514840.1">
    <property type="nucleotide sequence ID" value="XM_030658980.2"/>
</dbReference>
<dbReference type="GeneID" id="115728645"/>
<dbReference type="Proteomes" id="UP000827889">
    <property type="component" value="Chromosome 3"/>
</dbReference>
<gene>
    <name evidence="6" type="primary">LOC115728645</name>
</gene>
<dbReference type="PANTHER" id="PTHR24286">
    <property type="entry name" value="CYTOCHROME P450 26"/>
    <property type="match status" value="1"/>
</dbReference>
<evidence type="ECO:0000313" key="6">
    <source>
        <dbReference type="RefSeq" id="XP_030514840.1"/>
    </source>
</evidence>
<dbReference type="GO" id="GO:0016125">
    <property type="term" value="P:sterol metabolic process"/>
    <property type="evidence" value="ECO:0007669"/>
    <property type="project" value="TreeGrafter"/>
</dbReference>
<dbReference type="Gene3D" id="1.10.630.10">
    <property type="entry name" value="Cytochrome P450"/>
    <property type="match status" value="1"/>
</dbReference>
<dbReference type="OrthoDB" id="1372046at2759"/>
<dbReference type="AlphaFoldDB" id="A0A8B8MXK2"/>
<evidence type="ECO:0000256" key="3">
    <source>
        <dbReference type="ARBA" id="ARBA00023004"/>
    </source>
</evidence>
<evidence type="ECO:0000313" key="5">
    <source>
        <dbReference type="Proteomes" id="UP000827889"/>
    </source>
</evidence>
<name>A0A8B8MXK2_9MYRT</name>
<protein>
    <submittedName>
        <fullName evidence="6">Beta-amyrin 28-monooxygenase-like</fullName>
    </submittedName>
</protein>
<organism evidence="5 6">
    <name type="scientific">Rhodamnia argentea</name>
    <dbReference type="NCBI Taxonomy" id="178133"/>
    <lineage>
        <taxon>Eukaryota</taxon>
        <taxon>Viridiplantae</taxon>
        <taxon>Streptophyta</taxon>
        <taxon>Embryophyta</taxon>
        <taxon>Tracheophyta</taxon>
        <taxon>Spermatophyta</taxon>
        <taxon>Magnoliopsida</taxon>
        <taxon>eudicotyledons</taxon>
        <taxon>Gunneridae</taxon>
        <taxon>Pentapetalae</taxon>
        <taxon>rosids</taxon>
        <taxon>malvids</taxon>
        <taxon>Myrtales</taxon>
        <taxon>Myrtaceae</taxon>
        <taxon>Myrtoideae</taxon>
        <taxon>Myrteae</taxon>
        <taxon>Australasian group</taxon>
        <taxon>Rhodamnia</taxon>
    </lineage>
</organism>
<dbReference type="GO" id="GO:0016705">
    <property type="term" value="F:oxidoreductase activity, acting on paired donors, with incorporation or reduction of molecular oxygen"/>
    <property type="evidence" value="ECO:0007669"/>
    <property type="project" value="InterPro"/>
</dbReference>
<keyword evidence="5" id="KW-1185">Reference proteome</keyword>
<dbReference type="SUPFAM" id="SSF48264">
    <property type="entry name" value="Cytochrome P450"/>
    <property type="match status" value="1"/>
</dbReference>
<dbReference type="GO" id="GO:0020037">
    <property type="term" value="F:heme binding"/>
    <property type="evidence" value="ECO:0007669"/>
    <property type="project" value="InterPro"/>
</dbReference>
<evidence type="ECO:0000256" key="4">
    <source>
        <dbReference type="SAM" id="SignalP"/>
    </source>
</evidence>
<feature type="chain" id="PRO_5034113206" evidence="4">
    <location>
        <begin position="22"/>
        <end position="213"/>
    </location>
</feature>
<dbReference type="GO" id="GO:0005506">
    <property type="term" value="F:iron ion binding"/>
    <property type="evidence" value="ECO:0007669"/>
    <property type="project" value="InterPro"/>
</dbReference>
<dbReference type="PANTHER" id="PTHR24286:SF53">
    <property type="entry name" value="BETA-AMYRIN 28-OXIDASE-LIKE"/>
    <property type="match status" value="1"/>
</dbReference>
<reference evidence="6" key="1">
    <citation type="submission" date="2025-08" db="UniProtKB">
        <authorList>
            <consortium name="RefSeq"/>
        </authorList>
    </citation>
    <scope>IDENTIFICATION</scope>
    <source>
        <tissue evidence="6">Leaf</tissue>
    </source>
</reference>
<keyword evidence="4" id="KW-0732">Signal</keyword>
<proteinExistence type="inferred from homology"/>
<comment type="similarity">
    <text evidence="1">Belongs to the cytochrome P450 family.</text>
</comment>
<dbReference type="KEGG" id="rarg:115728645"/>
<feature type="signal peptide" evidence="4">
    <location>
        <begin position="1"/>
        <end position="21"/>
    </location>
</feature>
<keyword evidence="3" id="KW-0408">Iron</keyword>
<keyword evidence="2" id="KW-0479">Metal-binding</keyword>
<evidence type="ECO:0000256" key="2">
    <source>
        <dbReference type="ARBA" id="ARBA00022723"/>
    </source>
</evidence>
<sequence>MDFYATCVLCLSLSLLFFVFRKKCTTPRLPPATKGWPVLGKTLQFMADGRSGCPEKFVNDRAARCSPDVFRTNLYGKDMAMFCGTSGNKLLFSGENKYVTPWWLESMRKIIHFPETLGNINSKDVKKKRSFLLEFLKPEALQHYVSVMDSMTGDHLATDWYPHTEVKVFPLSKRYTFALACCLFMNIKYLENVLKIGLRTRLLGSLPGSLRCQ</sequence>
<dbReference type="InterPro" id="IPR036396">
    <property type="entry name" value="Cyt_P450_sf"/>
</dbReference>
<dbReference type="GO" id="GO:0004497">
    <property type="term" value="F:monooxygenase activity"/>
    <property type="evidence" value="ECO:0007669"/>
    <property type="project" value="InterPro"/>
</dbReference>
<accession>A0A8B8MXK2</accession>
<evidence type="ECO:0000256" key="1">
    <source>
        <dbReference type="ARBA" id="ARBA00010617"/>
    </source>
</evidence>